<protein>
    <submittedName>
        <fullName evidence="2">Uncharacterized protein</fullName>
    </submittedName>
</protein>
<comment type="caution">
    <text evidence="2">The sequence shown here is derived from an EMBL/GenBank/DDBJ whole genome shotgun (WGS) entry which is preliminary data.</text>
</comment>
<reference evidence="2 3" key="1">
    <citation type="submission" date="2023-05" db="EMBL/GenBank/DDBJ databases">
        <title>Pseudoalteromonas ardens sp. nov., Pseudoalteromonas obscura sp. nov., and Pseudoalteromonas umbrosa sp. nov., isolated from the coral Montipora capitata.</title>
        <authorList>
            <person name="Thomas E.M."/>
            <person name="Smith E.M."/>
            <person name="Papke E."/>
            <person name="Shlafstein M.D."/>
            <person name="Oline D.K."/>
            <person name="Videau P."/>
            <person name="Saw J.H."/>
            <person name="Strangman W.K."/>
            <person name="Ushijima B."/>
        </authorList>
    </citation>
    <scope>NUCLEOTIDE SEQUENCE [LARGE SCALE GENOMIC DNA]</scope>
    <source>
        <strain evidence="2 3">P94</strain>
    </source>
</reference>
<dbReference type="EMBL" id="JASJUT010000003">
    <property type="protein sequence ID" value="MDK2595367.1"/>
    <property type="molecule type" value="Genomic_DNA"/>
</dbReference>
<proteinExistence type="predicted"/>
<gene>
    <name evidence="2" type="ORF">QNM18_09955</name>
</gene>
<evidence type="ECO:0000313" key="3">
    <source>
        <dbReference type="Proteomes" id="UP001231915"/>
    </source>
</evidence>
<dbReference type="Proteomes" id="UP001231915">
    <property type="component" value="Unassembled WGS sequence"/>
</dbReference>
<accession>A0ABT7EK29</accession>
<keyword evidence="3" id="KW-1185">Reference proteome</keyword>
<name>A0ABT7EK29_9GAMM</name>
<keyword evidence="1" id="KW-0732">Signal</keyword>
<sequence>MIKVVMLLFLVLIPFVSNANVSIKTANDSGKEIKIKNTIHELLSKYDIERWVYTKDILVNESARVPHSHPVLTMNTADAYLKNDMKVLSTFLHEQFHWHVVLNGKGTIDEFQGAIKKEFPKVEYQRPLGSGTEGGTLTHLIVCYLEYRAMSSLIGESGARKLLEKNEYYTWIYQTILNKENHTKLDKLVQELNLTIFTKGKKPATV</sequence>
<evidence type="ECO:0000313" key="2">
    <source>
        <dbReference type="EMBL" id="MDK2595367.1"/>
    </source>
</evidence>
<feature type="signal peptide" evidence="1">
    <location>
        <begin position="1"/>
        <end position="19"/>
    </location>
</feature>
<feature type="chain" id="PRO_5046744138" evidence="1">
    <location>
        <begin position="20"/>
        <end position="206"/>
    </location>
</feature>
<dbReference type="RefSeq" id="WP_284137085.1">
    <property type="nucleotide sequence ID" value="NZ_JASJUT010000003.1"/>
</dbReference>
<organism evidence="2 3">
    <name type="scientific">Pseudoalteromonas obscura</name>
    <dbReference type="NCBI Taxonomy" id="3048491"/>
    <lineage>
        <taxon>Bacteria</taxon>
        <taxon>Pseudomonadati</taxon>
        <taxon>Pseudomonadota</taxon>
        <taxon>Gammaproteobacteria</taxon>
        <taxon>Alteromonadales</taxon>
        <taxon>Pseudoalteromonadaceae</taxon>
        <taxon>Pseudoalteromonas</taxon>
    </lineage>
</organism>
<evidence type="ECO:0000256" key="1">
    <source>
        <dbReference type="SAM" id="SignalP"/>
    </source>
</evidence>